<comment type="catalytic activity">
    <reaction evidence="3">
        <text>a diacylglycerol + H2O = a monoacylglycerol + a fatty acid + H(+)</text>
        <dbReference type="Rhea" id="RHEA:32731"/>
        <dbReference type="ChEBI" id="CHEBI:15377"/>
        <dbReference type="ChEBI" id="CHEBI:15378"/>
        <dbReference type="ChEBI" id="CHEBI:17408"/>
        <dbReference type="ChEBI" id="CHEBI:18035"/>
        <dbReference type="ChEBI" id="CHEBI:28868"/>
    </reaction>
</comment>
<name>A0A0D2NL77_HYPSF</name>
<accession>A0A0D2NL77</accession>
<dbReference type="OMA" id="IQNWIEN"/>
<organism evidence="6 7">
    <name type="scientific">Hypholoma sublateritium (strain FD-334 SS-4)</name>
    <dbReference type="NCBI Taxonomy" id="945553"/>
    <lineage>
        <taxon>Eukaryota</taxon>
        <taxon>Fungi</taxon>
        <taxon>Dikarya</taxon>
        <taxon>Basidiomycota</taxon>
        <taxon>Agaricomycotina</taxon>
        <taxon>Agaricomycetes</taxon>
        <taxon>Agaricomycetidae</taxon>
        <taxon>Agaricales</taxon>
        <taxon>Agaricineae</taxon>
        <taxon>Strophariaceae</taxon>
        <taxon>Hypholoma</taxon>
    </lineage>
</organism>
<dbReference type="EMBL" id="KN817576">
    <property type="protein sequence ID" value="KJA19614.1"/>
    <property type="molecule type" value="Genomic_DNA"/>
</dbReference>
<evidence type="ECO:0000313" key="7">
    <source>
        <dbReference type="Proteomes" id="UP000054270"/>
    </source>
</evidence>
<keyword evidence="1" id="KW-1015">Disulfide bond</keyword>
<evidence type="ECO:0000256" key="3">
    <source>
        <dbReference type="ARBA" id="ARBA00047591"/>
    </source>
</evidence>
<dbReference type="Pfam" id="PF01764">
    <property type="entry name" value="Lipase_3"/>
    <property type="match status" value="1"/>
</dbReference>
<dbReference type="GO" id="GO:0006629">
    <property type="term" value="P:lipid metabolic process"/>
    <property type="evidence" value="ECO:0007669"/>
    <property type="project" value="InterPro"/>
</dbReference>
<evidence type="ECO:0000256" key="2">
    <source>
        <dbReference type="ARBA" id="ARBA00043996"/>
    </source>
</evidence>
<dbReference type="AlphaFoldDB" id="A0A0D2NL77"/>
<dbReference type="InterPro" id="IPR051218">
    <property type="entry name" value="Sec_MonoDiacylglyc_Lipase"/>
</dbReference>
<sequence length="275" mass="29284">MRRDTITALSTTQITSFDPFTHYASTGYCDPALTRNWTCGANCDANPTFKPVASGGDGAVVQYWFVGYDLTLQTVIVGHQGTVASKILPILTDADFFLRPLSTLLFPGIPAGIEVHDGFGDAQERSAAAVLAAVQLALKQSGLNQVTLVGHSLGAAITLLDSVCLQLALPTVQFRVVSYGMPRVGNQAFATYVSGLIGSIDRVNNKQDLVPILPGRFLGFHHVIGEKHIQANNSWVACPGIDNTDPQCTTGAVKNLFYGNADDHMGPYDGITLGC</sequence>
<dbReference type="InterPro" id="IPR002921">
    <property type="entry name" value="Fungal_lipase-type"/>
</dbReference>
<dbReference type="PANTHER" id="PTHR45856:SF25">
    <property type="entry name" value="FUNGAL LIPASE-LIKE DOMAIN-CONTAINING PROTEIN"/>
    <property type="match status" value="1"/>
</dbReference>
<dbReference type="STRING" id="945553.A0A0D2NL77"/>
<keyword evidence="7" id="KW-1185">Reference proteome</keyword>
<evidence type="ECO:0000313" key="6">
    <source>
        <dbReference type="EMBL" id="KJA19614.1"/>
    </source>
</evidence>
<reference evidence="7" key="1">
    <citation type="submission" date="2014-04" db="EMBL/GenBank/DDBJ databases">
        <title>Evolutionary Origins and Diversification of the Mycorrhizal Mutualists.</title>
        <authorList>
            <consortium name="DOE Joint Genome Institute"/>
            <consortium name="Mycorrhizal Genomics Consortium"/>
            <person name="Kohler A."/>
            <person name="Kuo A."/>
            <person name="Nagy L.G."/>
            <person name="Floudas D."/>
            <person name="Copeland A."/>
            <person name="Barry K.W."/>
            <person name="Cichocki N."/>
            <person name="Veneault-Fourrey C."/>
            <person name="LaButti K."/>
            <person name="Lindquist E.A."/>
            <person name="Lipzen A."/>
            <person name="Lundell T."/>
            <person name="Morin E."/>
            <person name="Murat C."/>
            <person name="Riley R."/>
            <person name="Ohm R."/>
            <person name="Sun H."/>
            <person name="Tunlid A."/>
            <person name="Henrissat B."/>
            <person name="Grigoriev I.V."/>
            <person name="Hibbett D.S."/>
            <person name="Martin F."/>
        </authorList>
    </citation>
    <scope>NUCLEOTIDE SEQUENCE [LARGE SCALE GENOMIC DNA]</scope>
    <source>
        <strain evidence="7">FD-334 SS-4</strain>
    </source>
</reference>
<dbReference type="SUPFAM" id="SSF53474">
    <property type="entry name" value="alpha/beta-Hydrolases"/>
    <property type="match status" value="1"/>
</dbReference>
<feature type="domain" description="Fungal lipase-type" evidence="5">
    <location>
        <begin position="78"/>
        <end position="216"/>
    </location>
</feature>
<evidence type="ECO:0000259" key="5">
    <source>
        <dbReference type="Pfam" id="PF01764"/>
    </source>
</evidence>
<dbReference type="OrthoDB" id="426718at2759"/>
<proteinExistence type="inferred from homology"/>
<dbReference type="CDD" id="cd00519">
    <property type="entry name" value="Lipase_3"/>
    <property type="match status" value="1"/>
</dbReference>
<dbReference type="Gene3D" id="3.40.50.1820">
    <property type="entry name" value="alpha/beta hydrolase"/>
    <property type="match status" value="1"/>
</dbReference>
<comment type="catalytic activity">
    <reaction evidence="4">
        <text>a monoacylglycerol + H2O = glycerol + a fatty acid + H(+)</text>
        <dbReference type="Rhea" id="RHEA:15245"/>
        <dbReference type="ChEBI" id="CHEBI:15377"/>
        <dbReference type="ChEBI" id="CHEBI:15378"/>
        <dbReference type="ChEBI" id="CHEBI:17408"/>
        <dbReference type="ChEBI" id="CHEBI:17754"/>
        <dbReference type="ChEBI" id="CHEBI:28868"/>
    </reaction>
</comment>
<evidence type="ECO:0000256" key="1">
    <source>
        <dbReference type="ARBA" id="ARBA00023157"/>
    </source>
</evidence>
<comment type="similarity">
    <text evidence="2">Belongs to the AB hydrolase superfamily. Lipase family. Class 3 subfamily.</text>
</comment>
<dbReference type="Proteomes" id="UP000054270">
    <property type="component" value="Unassembled WGS sequence"/>
</dbReference>
<evidence type="ECO:0000256" key="4">
    <source>
        <dbReference type="ARBA" id="ARBA00048461"/>
    </source>
</evidence>
<gene>
    <name evidence="6" type="ORF">HYPSUDRAFT_204495</name>
</gene>
<dbReference type="PANTHER" id="PTHR45856">
    <property type="entry name" value="ALPHA/BETA-HYDROLASES SUPERFAMILY PROTEIN"/>
    <property type="match status" value="1"/>
</dbReference>
<dbReference type="InterPro" id="IPR029058">
    <property type="entry name" value="AB_hydrolase_fold"/>
</dbReference>
<protein>
    <recommendedName>
        <fullName evidence="5">Fungal lipase-type domain-containing protein</fullName>
    </recommendedName>
</protein>